<dbReference type="InterPro" id="IPR050273">
    <property type="entry name" value="GppA/Ppx_hydrolase"/>
</dbReference>
<dbReference type="InterPro" id="IPR030673">
    <property type="entry name" value="PyroPPase_GppA_Ppx"/>
</dbReference>
<dbReference type="PIRSF" id="PIRSF001267">
    <property type="entry name" value="Pyrophosphatase_GppA_Ppx"/>
    <property type="match status" value="1"/>
</dbReference>
<dbReference type="EMBL" id="EF531339">
    <property type="protein sequence ID" value="ABV27234.1"/>
    <property type="molecule type" value="Genomic_DNA"/>
</dbReference>
<protein>
    <submittedName>
        <fullName evidence="4">Exopolyphosphatase</fullName>
    </submittedName>
</protein>
<organism evidence="4">
    <name type="scientific">Chloracidobacterium thermophilum</name>
    <dbReference type="NCBI Taxonomy" id="458033"/>
    <lineage>
        <taxon>Bacteria</taxon>
        <taxon>Pseudomonadati</taxon>
        <taxon>Acidobacteriota</taxon>
        <taxon>Terriglobia</taxon>
        <taxon>Terriglobales</taxon>
        <taxon>Acidobacteriaceae</taxon>
        <taxon>Chloracidobacterium</taxon>
    </lineage>
</organism>
<dbReference type="AlphaFoldDB" id="A8DJP5"/>
<evidence type="ECO:0000259" key="3">
    <source>
        <dbReference type="Pfam" id="PF21447"/>
    </source>
</evidence>
<dbReference type="Gene3D" id="1.10.3210.10">
    <property type="entry name" value="Hypothetical protein af1432"/>
    <property type="match status" value="1"/>
</dbReference>
<evidence type="ECO:0000256" key="1">
    <source>
        <dbReference type="ARBA" id="ARBA00022801"/>
    </source>
</evidence>
<evidence type="ECO:0000313" key="4">
    <source>
        <dbReference type="EMBL" id="ABV27234.1"/>
    </source>
</evidence>
<gene>
    <name evidence="4" type="ORF">YS_M60-F11.138</name>
</gene>
<dbReference type="PANTHER" id="PTHR30005">
    <property type="entry name" value="EXOPOLYPHOSPHATASE"/>
    <property type="match status" value="1"/>
</dbReference>
<name>A8DJP5_9BACT</name>
<dbReference type="SUPFAM" id="SSF53067">
    <property type="entry name" value="Actin-like ATPase domain"/>
    <property type="match status" value="2"/>
</dbReference>
<accession>A8DJP5</accession>
<reference evidence="4" key="1">
    <citation type="journal article" date="2007" name="Science">
        <title>Candidatus Chloracidobacterium thermophilum: an aerobic phototrophic Acidobacterium.</title>
        <authorList>
            <person name="Bryant D.A."/>
            <person name="Costas A.M."/>
            <person name="Maresca J.A."/>
            <person name="Chew A.G."/>
            <person name="Klatt C.G."/>
            <person name="Bateson M.M."/>
            <person name="Tallon L.J."/>
            <person name="Hostetler J."/>
            <person name="Nelson W.C."/>
            <person name="Heidelberg J.F."/>
            <person name="Ward D.M."/>
        </authorList>
    </citation>
    <scope>NUCLEOTIDE SEQUENCE</scope>
</reference>
<dbReference type="InterPro" id="IPR003607">
    <property type="entry name" value="HD/PDEase_dom"/>
</dbReference>
<dbReference type="Pfam" id="PF21447">
    <property type="entry name" value="Ppx-GppA_III"/>
    <property type="match status" value="1"/>
</dbReference>
<dbReference type="InterPro" id="IPR043129">
    <property type="entry name" value="ATPase_NBD"/>
</dbReference>
<keyword evidence="1" id="KW-0378">Hydrolase</keyword>
<dbReference type="SUPFAM" id="SSF109604">
    <property type="entry name" value="HD-domain/PDEase-like"/>
    <property type="match status" value="1"/>
</dbReference>
<dbReference type="Gene3D" id="3.30.420.150">
    <property type="entry name" value="Exopolyphosphatase. Domain 2"/>
    <property type="match status" value="1"/>
</dbReference>
<feature type="domain" description="Ppx/GppA phosphatase C-terminal" evidence="3">
    <location>
        <begin position="355"/>
        <end position="496"/>
    </location>
</feature>
<dbReference type="InterPro" id="IPR003695">
    <property type="entry name" value="Ppx_GppA_N"/>
</dbReference>
<dbReference type="GO" id="GO:0016462">
    <property type="term" value="F:pyrophosphatase activity"/>
    <property type="evidence" value="ECO:0007669"/>
    <property type="project" value="TreeGrafter"/>
</dbReference>
<dbReference type="Gene3D" id="3.30.420.40">
    <property type="match status" value="1"/>
</dbReference>
<sequence length="556" mass="61836">MFPELALPTAAHQSTLLLQPSSAVHRVAAIDVGSNSIHLIIAEARPGERLRIIEREKETVRLAAGLTETHHLTEEKIRAAVATLRRFTDLAHAHEVTAILAVATSAVREAWNREVFLQRVEQETGIKVEILSGVEEARLIALAVTEVTDFQGKRGLIIDVGGGSTEFILTDGQLPTYLASVKLGAVRLQEQFLSHQDPPTRAEVEALTTYIRSGLARTVREIQEAGGFQQVVGTSGTTLALATAKLAAFPEKQIPKKGAPSFAAFTLELTFSELQALNHRLQRMSHKERRKLPGIDDRRADIIVAGGVLLETICRELGIQQLTTCEWSLREGAVINYLREQGWYLSQSPLSVEDIRQRSILAVAHRYAYEAGHAHHTAKLAEQIFDQTLPLHGLGAREREWLRYAALLHDIGYHIAHTSHHKHGMYLIRHAELPGFRPHEIAIIANLVRYHRGSLPKRKHEEFTRLTPAHQAVVTKLIPILRLADALDRRHAAKVQEVILDTRGENLWIVPIPAANADISLEIWCAQQVLPVWLAVFPGLRVEISPWQAAKAASHV</sequence>
<dbReference type="PANTHER" id="PTHR30005:SF0">
    <property type="entry name" value="RETROGRADE REGULATION PROTEIN 2"/>
    <property type="match status" value="1"/>
</dbReference>
<dbReference type="InterPro" id="IPR048950">
    <property type="entry name" value="Ppx_GppA_C"/>
</dbReference>
<feature type="domain" description="Ppx/GppA phosphatase N-terminal" evidence="2">
    <location>
        <begin position="40"/>
        <end position="338"/>
    </location>
</feature>
<evidence type="ECO:0000259" key="2">
    <source>
        <dbReference type="Pfam" id="PF02541"/>
    </source>
</evidence>
<proteinExistence type="predicted"/>
<dbReference type="CDD" id="cd00077">
    <property type="entry name" value="HDc"/>
    <property type="match status" value="1"/>
</dbReference>
<dbReference type="Pfam" id="PF02541">
    <property type="entry name" value="Ppx-GppA"/>
    <property type="match status" value="1"/>
</dbReference>
<dbReference type="CDD" id="cd24006">
    <property type="entry name" value="ASKHA_NBD_PPX_GppA"/>
    <property type="match status" value="1"/>
</dbReference>